<dbReference type="SMART" id="SM00409">
    <property type="entry name" value="IG"/>
    <property type="match status" value="2"/>
</dbReference>
<dbReference type="SMART" id="SM00406">
    <property type="entry name" value="IGv"/>
    <property type="match status" value="1"/>
</dbReference>
<feature type="transmembrane region" description="Helical" evidence="9">
    <location>
        <begin position="413"/>
        <end position="434"/>
    </location>
</feature>
<evidence type="ECO:0000256" key="10">
    <source>
        <dbReference type="SAM" id="SignalP"/>
    </source>
</evidence>
<proteinExistence type="inferred from homology"/>
<evidence type="ECO:0000256" key="7">
    <source>
        <dbReference type="ARBA" id="ARBA00023180"/>
    </source>
</evidence>
<feature type="domain" description="Ig-like" evidence="11">
    <location>
        <begin position="302"/>
        <end position="392"/>
    </location>
</feature>
<keyword evidence="3 9" id="KW-0812">Transmembrane</keyword>
<evidence type="ECO:0000256" key="9">
    <source>
        <dbReference type="SAM" id="Phobius"/>
    </source>
</evidence>
<evidence type="ECO:0000313" key="13">
    <source>
        <dbReference type="Proteomes" id="UP000424527"/>
    </source>
</evidence>
<dbReference type="Gene3D" id="2.60.40.10">
    <property type="entry name" value="Immunoglobulins"/>
    <property type="match status" value="2"/>
</dbReference>
<evidence type="ECO:0000256" key="8">
    <source>
        <dbReference type="SAM" id="MobiDB-lite"/>
    </source>
</evidence>
<organism evidence="12 13">
    <name type="scientific">Larimichthys crocea</name>
    <name type="common">Large yellow croaker</name>
    <name type="synonym">Pseudosciaena crocea</name>
    <dbReference type="NCBI Taxonomy" id="215358"/>
    <lineage>
        <taxon>Eukaryota</taxon>
        <taxon>Metazoa</taxon>
        <taxon>Chordata</taxon>
        <taxon>Craniata</taxon>
        <taxon>Vertebrata</taxon>
        <taxon>Euteleostomi</taxon>
        <taxon>Actinopterygii</taxon>
        <taxon>Neopterygii</taxon>
        <taxon>Teleostei</taxon>
        <taxon>Neoteleostei</taxon>
        <taxon>Acanthomorphata</taxon>
        <taxon>Eupercaria</taxon>
        <taxon>Sciaenidae</taxon>
        <taxon>Larimichthys</taxon>
    </lineage>
</organism>
<comment type="caution">
    <text evidence="12">The sequence shown here is derived from an EMBL/GenBank/DDBJ whole genome shotgun (WGS) entry which is preliminary data.</text>
</comment>
<dbReference type="InterPro" id="IPR007110">
    <property type="entry name" value="Ig-like_dom"/>
</dbReference>
<comment type="similarity">
    <text evidence="2">Belongs to the FAM187 family.</text>
</comment>
<evidence type="ECO:0000256" key="2">
    <source>
        <dbReference type="ARBA" id="ARBA00008727"/>
    </source>
</evidence>
<keyword evidence="5 9" id="KW-1133">Transmembrane helix</keyword>
<dbReference type="GO" id="GO:0016020">
    <property type="term" value="C:membrane"/>
    <property type="evidence" value="ECO:0007669"/>
    <property type="project" value="UniProtKB-SubCell"/>
</dbReference>
<evidence type="ECO:0000313" key="12">
    <source>
        <dbReference type="EMBL" id="KAE8292637.1"/>
    </source>
</evidence>
<name>A0A6G0IMS7_LARCR</name>
<evidence type="ECO:0000256" key="4">
    <source>
        <dbReference type="ARBA" id="ARBA00022729"/>
    </source>
</evidence>
<dbReference type="SUPFAM" id="SSF48726">
    <property type="entry name" value="Immunoglobulin"/>
    <property type="match status" value="2"/>
</dbReference>
<evidence type="ECO:0000256" key="3">
    <source>
        <dbReference type="ARBA" id="ARBA00022692"/>
    </source>
</evidence>
<keyword evidence="13" id="KW-1185">Reference proteome</keyword>
<dbReference type="InterPro" id="IPR003599">
    <property type="entry name" value="Ig_sub"/>
</dbReference>
<evidence type="ECO:0000256" key="6">
    <source>
        <dbReference type="ARBA" id="ARBA00023136"/>
    </source>
</evidence>
<dbReference type="Proteomes" id="UP000424527">
    <property type="component" value="Unassembled WGS sequence"/>
</dbReference>
<dbReference type="InterPro" id="IPR013783">
    <property type="entry name" value="Ig-like_fold"/>
</dbReference>
<dbReference type="PROSITE" id="PS50835">
    <property type="entry name" value="IG_LIKE"/>
    <property type="match status" value="2"/>
</dbReference>
<keyword evidence="4 10" id="KW-0732">Signal</keyword>
<gene>
    <name evidence="12" type="ORF">D5F01_LYC07723</name>
</gene>
<dbReference type="PANTHER" id="PTHR32178:SF7">
    <property type="entry name" value="IG-LIKE V-TYPE DOMAIN-CONTAINING PROTEIN FAM187A"/>
    <property type="match status" value="1"/>
</dbReference>
<dbReference type="Pfam" id="PF07686">
    <property type="entry name" value="V-set"/>
    <property type="match status" value="1"/>
</dbReference>
<dbReference type="InterPro" id="IPR036179">
    <property type="entry name" value="Ig-like_dom_sf"/>
</dbReference>
<keyword evidence="6 9" id="KW-0472">Membrane</keyword>
<feature type="signal peptide" evidence="10">
    <location>
        <begin position="1"/>
        <end position="42"/>
    </location>
</feature>
<evidence type="ECO:0000256" key="5">
    <source>
        <dbReference type="ARBA" id="ARBA00022989"/>
    </source>
</evidence>
<protein>
    <submittedName>
        <fullName evidence="12">Ig-like V-type domain-containing protein FAM187A</fullName>
    </submittedName>
</protein>
<comment type="subcellular location">
    <subcellularLocation>
        <location evidence="1">Membrane</location>
        <topology evidence="1">Single-pass type I membrane protein</topology>
    </subcellularLocation>
</comment>
<evidence type="ECO:0000259" key="11">
    <source>
        <dbReference type="PROSITE" id="PS50835"/>
    </source>
</evidence>
<keyword evidence="7" id="KW-0325">Glycoprotein</keyword>
<evidence type="ECO:0000256" key="1">
    <source>
        <dbReference type="ARBA" id="ARBA00004479"/>
    </source>
</evidence>
<feature type="domain" description="Ig-like" evidence="11">
    <location>
        <begin position="59"/>
        <end position="174"/>
    </location>
</feature>
<dbReference type="AlphaFoldDB" id="A0A6G0IMS7"/>
<reference evidence="12 13" key="1">
    <citation type="submission" date="2019-07" db="EMBL/GenBank/DDBJ databases">
        <title>Chromosome genome assembly for large yellow croaker.</title>
        <authorList>
            <person name="Xiao S."/>
        </authorList>
    </citation>
    <scope>NUCLEOTIDE SEQUENCE [LARGE SCALE GENOMIC DNA]</scope>
    <source>
        <strain evidence="12">JMULYC20181020</strain>
        <tissue evidence="12">Muscle</tissue>
    </source>
</reference>
<dbReference type="InterPro" id="IPR013106">
    <property type="entry name" value="Ig_V-set"/>
</dbReference>
<feature type="compositionally biased region" description="Polar residues" evidence="8">
    <location>
        <begin position="174"/>
        <end position="183"/>
    </location>
</feature>
<sequence length="451" mass="50301">MGTKDRANTPEAPLTFIFNMMPPLSSSPLLLLVLLLCPGVWSYEAPEDKQDIFARRACPAFLTFTNAAYLAGVTLELPCHCKPEQVQTVVWFFRKHLDNSKETRALTDHHGNKLLDPGSVPHSGDLRSRFSIRLFSLLIFRAAPEDSGIYICGSTRKDFFYGYDLDIQEARTLSSTPRLTPETTSKKRKEGKRLGSARPLYRVFTSFRPWSVCDRCGVPGEQVRVGLCYVHSHFLHVRYRRVNQTVASCGSGAVPGAFGRLKRSRVGAKLEVKSCEVTCPTRAPPPSKIVALMAFLGYNSLPVVVPVFYLNHPADRVLTLGCPGARPNMAVAWDKGSEPIYRFKYSAGRNLSTTHPRLLIDTGHHLVFKPAKIQDSGVYYCWLQGQQAAEIRLLVYAHFGRGYSVMSHPDFPAAVQTVFKSYAVMMAVFCLLLFGRAGVRHLTDTGQTHVD</sequence>
<accession>A0A6G0IMS7</accession>
<dbReference type="EMBL" id="REGW02000008">
    <property type="protein sequence ID" value="KAE8292637.1"/>
    <property type="molecule type" value="Genomic_DNA"/>
</dbReference>
<feature type="chain" id="PRO_5026026296" evidence="10">
    <location>
        <begin position="43"/>
        <end position="451"/>
    </location>
</feature>
<dbReference type="InterPro" id="IPR039311">
    <property type="entry name" value="FAM187A/B"/>
</dbReference>
<dbReference type="PANTHER" id="PTHR32178">
    <property type="entry name" value="FAM187"/>
    <property type="match status" value="1"/>
</dbReference>
<feature type="region of interest" description="Disordered" evidence="8">
    <location>
        <begin position="174"/>
        <end position="193"/>
    </location>
</feature>